<dbReference type="InterPro" id="IPR043163">
    <property type="entry name" value="DsrC-like_N"/>
</dbReference>
<dbReference type="PANTHER" id="PTHR37010:SF1">
    <property type="entry name" value="SULFURTRANSFERASE TUSE"/>
    <property type="match status" value="1"/>
</dbReference>
<dbReference type="Gene3D" id="1.10.10.370">
    <property type="entry name" value="DsrC-like protein, C-terminal domain"/>
    <property type="match status" value="2"/>
</dbReference>
<gene>
    <name evidence="4" type="ORF">FOKN1_1970</name>
</gene>
<organism evidence="4 5">
    <name type="scientific">Thiohalobacter thiocyanaticus</name>
    <dbReference type="NCBI Taxonomy" id="585455"/>
    <lineage>
        <taxon>Bacteria</taxon>
        <taxon>Pseudomonadati</taxon>
        <taxon>Pseudomonadota</taxon>
        <taxon>Gammaproteobacteria</taxon>
        <taxon>Thiohalobacterales</taxon>
        <taxon>Thiohalobacteraceae</taxon>
        <taxon>Thiohalobacter</taxon>
    </lineage>
</organism>
<dbReference type="InterPro" id="IPR025526">
    <property type="entry name" value="DsrC-like_dom_sf"/>
</dbReference>
<sequence>MEVGGRTVPLMPDGRLHNLDDWTPEVAAAMGAAMGVSLSQDHWDVINLMRAYYGEYNVSPVRKLLKRALLREGHAELARDERLDSLFPGDVLVQGSKLAGVPMPHLDAELERRTYAANRAADNPRVKQSRAAGHFVGSFNFDGERHEVTPTGNLVDLHRWNERVAAHMAQKEGIELTAEHWEILNFLRGFYFEYGISPMVKILMRHMREEVGPEKAGADYLYKLFPKGPSRQGSRIAGLPEPQGCIDG</sequence>
<dbReference type="Pfam" id="PF04358">
    <property type="entry name" value="DsrC"/>
    <property type="match status" value="2"/>
</dbReference>
<accession>A0A1Z4VRU0</accession>
<name>A0A1Z4VRU0_9GAMM</name>
<evidence type="ECO:0000313" key="5">
    <source>
        <dbReference type="Proteomes" id="UP000218765"/>
    </source>
</evidence>
<dbReference type="GO" id="GO:0002143">
    <property type="term" value="P:tRNA wobble position uridine thiolation"/>
    <property type="evidence" value="ECO:0007669"/>
    <property type="project" value="TreeGrafter"/>
</dbReference>
<keyword evidence="5" id="KW-1185">Reference proteome</keyword>
<protein>
    <submittedName>
        <fullName evidence="4">Dissimilatory sulfite reductase (Desulfoviridin), gamma subunit</fullName>
    </submittedName>
</protein>
<dbReference type="EMBL" id="AP018052">
    <property type="protein sequence ID" value="BAZ94350.1"/>
    <property type="molecule type" value="Genomic_DNA"/>
</dbReference>
<reference evidence="4 5" key="1">
    <citation type="submission" date="2017-05" db="EMBL/GenBank/DDBJ databases">
        <title>Thiocyanate degradation by Thiohalobacter thiocyanaticus FOKN1.</title>
        <authorList>
            <person name="Oshiki M."/>
            <person name="Fukushima T."/>
            <person name="Kawano S."/>
            <person name="Nakagawa J."/>
        </authorList>
    </citation>
    <scope>NUCLEOTIDE SEQUENCE [LARGE SCALE GENOMIC DNA]</scope>
    <source>
        <strain evidence="4 5">FOKN1</strain>
    </source>
</reference>
<dbReference type="Gene3D" id="3.30.1420.10">
    <property type="match status" value="2"/>
</dbReference>
<dbReference type="Proteomes" id="UP000218765">
    <property type="component" value="Chromosome"/>
</dbReference>
<dbReference type="InterPro" id="IPR042072">
    <property type="entry name" value="DsrC-like_C"/>
</dbReference>
<proteinExistence type="inferred from homology"/>
<keyword evidence="3" id="KW-0963">Cytoplasm</keyword>
<dbReference type="PANTHER" id="PTHR37010">
    <property type="entry name" value="SULFURTRANSFERASE TUSE"/>
    <property type="match status" value="1"/>
</dbReference>
<comment type="similarity">
    <text evidence="2">Belongs to the DsrC/TusE family.</text>
</comment>
<comment type="subcellular location">
    <subcellularLocation>
        <location evidence="1">Cytoplasm</location>
    </subcellularLocation>
</comment>
<dbReference type="InterPro" id="IPR007453">
    <property type="entry name" value="DsrC/TusE"/>
</dbReference>
<dbReference type="GO" id="GO:0097163">
    <property type="term" value="F:sulfur carrier activity"/>
    <property type="evidence" value="ECO:0007669"/>
    <property type="project" value="TreeGrafter"/>
</dbReference>
<dbReference type="KEGG" id="ttc:FOKN1_1970"/>
<evidence type="ECO:0000256" key="1">
    <source>
        <dbReference type="ARBA" id="ARBA00004496"/>
    </source>
</evidence>
<evidence type="ECO:0000313" key="4">
    <source>
        <dbReference type="EMBL" id="BAZ94350.1"/>
    </source>
</evidence>
<dbReference type="SUPFAM" id="SSF69721">
    <property type="entry name" value="DsrC, the gamma subunit of dissimilatory sulfite reductase"/>
    <property type="match status" value="2"/>
</dbReference>
<dbReference type="AlphaFoldDB" id="A0A1Z4VRU0"/>
<dbReference type="NCBIfam" id="TIGR03342">
    <property type="entry name" value="dsrC_tusE_dsvC"/>
    <property type="match status" value="2"/>
</dbReference>
<evidence type="ECO:0000256" key="2">
    <source>
        <dbReference type="ARBA" id="ARBA00005718"/>
    </source>
</evidence>
<evidence type="ECO:0000256" key="3">
    <source>
        <dbReference type="ARBA" id="ARBA00022490"/>
    </source>
</evidence>
<dbReference type="GO" id="GO:0005737">
    <property type="term" value="C:cytoplasm"/>
    <property type="evidence" value="ECO:0007669"/>
    <property type="project" value="UniProtKB-SubCell"/>
</dbReference>